<feature type="transmembrane region" description="Helical" evidence="2">
    <location>
        <begin position="117"/>
        <end position="138"/>
    </location>
</feature>
<organism evidence="3 4">
    <name type="scientific">Apiospora phragmitis</name>
    <dbReference type="NCBI Taxonomy" id="2905665"/>
    <lineage>
        <taxon>Eukaryota</taxon>
        <taxon>Fungi</taxon>
        <taxon>Dikarya</taxon>
        <taxon>Ascomycota</taxon>
        <taxon>Pezizomycotina</taxon>
        <taxon>Sordariomycetes</taxon>
        <taxon>Xylariomycetidae</taxon>
        <taxon>Amphisphaeriales</taxon>
        <taxon>Apiosporaceae</taxon>
        <taxon>Apiospora</taxon>
    </lineage>
</organism>
<dbReference type="EMBL" id="JAQQWL010000008">
    <property type="protein sequence ID" value="KAK8061960.1"/>
    <property type="molecule type" value="Genomic_DNA"/>
</dbReference>
<feature type="transmembrane region" description="Helical" evidence="2">
    <location>
        <begin position="145"/>
        <end position="168"/>
    </location>
</feature>
<dbReference type="PANTHER" id="PTHR36414:SF1">
    <property type="entry name" value="PROTEIN SUR7"/>
    <property type="match status" value="1"/>
</dbReference>
<feature type="compositionally biased region" description="Basic residues" evidence="1">
    <location>
        <begin position="232"/>
        <end position="242"/>
    </location>
</feature>
<dbReference type="Pfam" id="PF06687">
    <property type="entry name" value="SUR7"/>
    <property type="match status" value="1"/>
</dbReference>
<keyword evidence="2" id="KW-1133">Transmembrane helix</keyword>
<evidence type="ECO:0000256" key="2">
    <source>
        <dbReference type="SAM" id="Phobius"/>
    </source>
</evidence>
<comment type="caution">
    <text evidence="3">The sequence shown here is derived from an EMBL/GenBank/DDBJ whole genome shotgun (WGS) entry which is preliminary data.</text>
</comment>
<keyword evidence="2" id="KW-0812">Transmembrane</keyword>
<keyword evidence="2" id="KW-0472">Membrane</keyword>
<dbReference type="Proteomes" id="UP001480595">
    <property type="component" value="Unassembled WGS sequence"/>
</dbReference>
<sequence length="257" mass="28016">MALSHAGLSLASLIFLATSILLLWFVILAGVTDVTPFNKTYFLSADTGGITGSRARTQWTYFYMCSPGNVNCGGAWPAPPFGWAWDANPTGAPASLVGSHGGNTTSSYFFYMWRFGWVFYLMTLFFSVLAFFTGFLACCGRLGSALAGLSTMVALFFYTIAVSLMTATFVKGRDAFRSAGRDATLGRYAFGFSWGAWAALFLSMLLFFMGSRVGKDKPPSGTSNGGGWGRSKFGRKRSVRSRRSYDLGSRRVKDDYS</sequence>
<dbReference type="InterPro" id="IPR009571">
    <property type="entry name" value="SUR7/Rim9-like_fungi"/>
</dbReference>
<proteinExistence type="predicted"/>
<name>A0ABR1USQ1_9PEZI</name>
<evidence type="ECO:0000313" key="3">
    <source>
        <dbReference type="EMBL" id="KAK8061960.1"/>
    </source>
</evidence>
<feature type="transmembrane region" description="Helical" evidence="2">
    <location>
        <begin position="188"/>
        <end position="208"/>
    </location>
</feature>
<dbReference type="GeneID" id="92092798"/>
<dbReference type="PANTHER" id="PTHR36414">
    <property type="entry name" value="PROTEIN SUR7"/>
    <property type="match status" value="1"/>
</dbReference>
<gene>
    <name evidence="3" type="ORF">PG994_008326</name>
</gene>
<dbReference type="RefSeq" id="XP_066715222.1">
    <property type="nucleotide sequence ID" value="XM_066859735.1"/>
</dbReference>
<protein>
    <submittedName>
        <fullName evidence="3">SUR7 protein</fullName>
    </submittedName>
</protein>
<reference evidence="3 4" key="1">
    <citation type="submission" date="2023-01" db="EMBL/GenBank/DDBJ databases">
        <title>Analysis of 21 Apiospora genomes using comparative genomics revels a genus with tremendous synthesis potential of carbohydrate active enzymes and secondary metabolites.</title>
        <authorList>
            <person name="Sorensen T."/>
        </authorList>
    </citation>
    <scope>NUCLEOTIDE SEQUENCE [LARGE SCALE GENOMIC DNA]</scope>
    <source>
        <strain evidence="3 4">CBS 135458</strain>
    </source>
</reference>
<keyword evidence="4" id="KW-1185">Reference proteome</keyword>
<accession>A0ABR1USQ1</accession>
<evidence type="ECO:0000256" key="1">
    <source>
        <dbReference type="SAM" id="MobiDB-lite"/>
    </source>
</evidence>
<feature type="region of interest" description="Disordered" evidence="1">
    <location>
        <begin position="217"/>
        <end position="257"/>
    </location>
</feature>
<evidence type="ECO:0000313" key="4">
    <source>
        <dbReference type="Proteomes" id="UP001480595"/>
    </source>
</evidence>
<feature type="compositionally biased region" description="Basic and acidic residues" evidence="1">
    <location>
        <begin position="243"/>
        <end position="257"/>
    </location>
</feature>